<dbReference type="PANTHER" id="PTHR13808">
    <property type="entry name" value="CBP/P300-RELATED"/>
    <property type="match status" value="1"/>
</dbReference>
<evidence type="ECO:0000256" key="4">
    <source>
        <dbReference type="ARBA" id="ARBA00022723"/>
    </source>
</evidence>
<evidence type="ECO:0000313" key="18">
    <source>
        <dbReference type="WBParaSite" id="BXY_0834800.1"/>
    </source>
</evidence>
<sequence length="107" mass="12333">MIFPHKNPISPSKSQKIPQISTMPKTRLDDFVNVLKHASKCSNPECRESCKRMKLVIQHFSSCQHCQVCKKFFSAVFYHSSSCVKEDCRTRFCGQTKQRIQQALTGH</sequence>
<dbReference type="PROSITE" id="PS50134">
    <property type="entry name" value="ZF_TAZ"/>
    <property type="match status" value="1"/>
</dbReference>
<dbReference type="InterPro" id="IPR000197">
    <property type="entry name" value="Znf_TAZ"/>
</dbReference>
<keyword evidence="5 12" id="KW-0863">Zinc-finger</keyword>
<evidence type="ECO:0000259" key="13">
    <source>
        <dbReference type="PROSITE" id="PS50134"/>
    </source>
</evidence>
<evidence type="ECO:0000256" key="7">
    <source>
        <dbReference type="ARBA" id="ARBA00022853"/>
    </source>
</evidence>
<dbReference type="SMR" id="A0A1I7S5R3"/>
<dbReference type="InterPro" id="IPR013178">
    <property type="entry name" value="Histone_AcTrfase_Rtt109/CBP"/>
</dbReference>
<dbReference type="EMBL" id="CAJFCV020000005">
    <property type="protein sequence ID" value="CAG9124984.1"/>
    <property type="molecule type" value="Genomic_DNA"/>
</dbReference>
<dbReference type="Proteomes" id="UP000659654">
    <property type="component" value="Unassembled WGS sequence"/>
</dbReference>
<organism evidence="16 18">
    <name type="scientific">Bursaphelenchus xylophilus</name>
    <name type="common">Pinewood nematode worm</name>
    <name type="synonym">Aphelenchoides xylophilus</name>
    <dbReference type="NCBI Taxonomy" id="6326"/>
    <lineage>
        <taxon>Eukaryota</taxon>
        <taxon>Metazoa</taxon>
        <taxon>Ecdysozoa</taxon>
        <taxon>Nematoda</taxon>
        <taxon>Chromadorea</taxon>
        <taxon>Rhabditida</taxon>
        <taxon>Tylenchina</taxon>
        <taxon>Tylenchomorpha</taxon>
        <taxon>Aphelenchoidea</taxon>
        <taxon>Aphelenchoididae</taxon>
        <taxon>Bursaphelenchus</taxon>
    </lineage>
</organism>
<dbReference type="GO" id="GO:0005634">
    <property type="term" value="C:nucleus"/>
    <property type="evidence" value="ECO:0007669"/>
    <property type="project" value="UniProtKB-SubCell"/>
</dbReference>
<evidence type="ECO:0000313" key="15">
    <source>
        <dbReference type="EMBL" id="CAG9124984.1"/>
    </source>
</evidence>
<keyword evidence="3" id="KW-0808">Transferase</keyword>
<feature type="zinc finger region" description="TAZ-type" evidence="12">
    <location>
        <begin position="10"/>
        <end position="96"/>
    </location>
</feature>
<protein>
    <recommendedName>
        <fullName evidence="2">histone acetyltransferase</fullName>
        <ecNumber evidence="2">2.3.1.48</ecNumber>
    </recommendedName>
</protein>
<keyword evidence="10" id="KW-0539">Nucleus</keyword>
<dbReference type="SMART" id="SM00551">
    <property type="entry name" value="ZnF_TAZ"/>
    <property type="match status" value="1"/>
</dbReference>
<evidence type="ECO:0000256" key="1">
    <source>
        <dbReference type="ARBA" id="ARBA00004123"/>
    </source>
</evidence>
<dbReference type="Gene3D" id="1.20.1020.10">
    <property type="entry name" value="TAZ domain"/>
    <property type="match status" value="1"/>
</dbReference>
<dbReference type="GO" id="GO:0031490">
    <property type="term" value="F:chromatin DNA binding"/>
    <property type="evidence" value="ECO:0007669"/>
    <property type="project" value="TreeGrafter"/>
</dbReference>
<dbReference type="InterPro" id="IPR035898">
    <property type="entry name" value="TAZ_dom_sf"/>
</dbReference>
<keyword evidence="8" id="KW-0805">Transcription regulation</keyword>
<dbReference type="AlphaFoldDB" id="A0A1I7S5R3"/>
<keyword evidence="9" id="KW-0804">Transcription</keyword>
<comment type="catalytic activity">
    <reaction evidence="11">
        <text>L-lysyl-[protein] + acetyl-CoA = N(6)-acetyl-L-lysyl-[protein] + CoA + H(+)</text>
        <dbReference type="Rhea" id="RHEA:45948"/>
        <dbReference type="Rhea" id="RHEA-COMP:9752"/>
        <dbReference type="Rhea" id="RHEA-COMP:10731"/>
        <dbReference type="ChEBI" id="CHEBI:15378"/>
        <dbReference type="ChEBI" id="CHEBI:29969"/>
        <dbReference type="ChEBI" id="CHEBI:57287"/>
        <dbReference type="ChEBI" id="CHEBI:57288"/>
        <dbReference type="ChEBI" id="CHEBI:61930"/>
        <dbReference type="EC" id="2.3.1.48"/>
    </reaction>
</comment>
<dbReference type="GO" id="GO:0004402">
    <property type="term" value="F:histone acetyltransferase activity"/>
    <property type="evidence" value="ECO:0007669"/>
    <property type="project" value="InterPro"/>
</dbReference>
<dbReference type="GO" id="GO:0008270">
    <property type="term" value="F:zinc ion binding"/>
    <property type="evidence" value="ECO:0007669"/>
    <property type="project" value="UniProtKB-KW"/>
</dbReference>
<evidence type="ECO:0000313" key="16">
    <source>
        <dbReference type="Proteomes" id="UP000095284"/>
    </source>
</evidence>
<dbReference type="Proteomes" id="UP000582659">
    <property type="component" value="Unassembled WGS sequence"/>
</dbReference>
<dbReference type="EMBL" id="CAJFDI010000005">
    <property type="protein sequence ID" value="CAD5232467.1"/>
    <property type="molecule type" value="Genomic_DNA"/>
</dbReference>
<name>A0A1I7S5R3_BURXY</name>
<dbReference type="GO" id="GO:0045944">
    <property type="term" value="P:positive regulation of transcription by RNA polymerase II"/>
    <property type="evidence" value="ECO:0007669"/>
    <property type="project" value="TreeGrafter"/>
</dbReference>
<reference evidence="18" key="1">
    <citation type="submission" date="2016-11" db="UniProtKB">
        <authorList>
            <consortium name="WormBaseParasite"/>
        </authorList>
    </citation>
    <scope>IDENTIFICATION</scope>
</reference>
<accession>A0A1I7S5R3</accession>
<keyword evidence="17" id="KW-1185">Reference proteome</keyword>
<dbReference type="GO" id="GO:0000123">
    <property type="term" value="C:histone acetyltransferase complex"/>
    <property type="evidence" value="ECO:0007669"/>
    <property type="project" value="TreeGrafter"/>
</dbReference>
<dbReference type="GO" id="GO:0003713">
    <property type="term" value="F:transcription coactivator activity"/>
    <property type="evidence" value="ECO:0007669"/>
    <property type="project" value="TreeGrafter"/>
</dbReference>
<dbReference type="WBParaSite" id="BXY_0834800.1">
    <property type="protein sequence ID" value="BXY_0834800.1"/>
    <property type="gene ID" value="BXY_0834800"/>
</dbReference>
<evidence type="ECO:0000256" key="6">
    <source>
        <dbReference type="ARBA" id="ARBA00022833"/>
    </source>
</evidence>
<dbReference type="SUPFAM" id="SSF57933">
    <property type="entry name" value="TAZ domain"/>
    <property type="match status" value="1"/>
</dbReference>
<evidence type="ECO:0000256" key="12">
    <source>
        <dbReference type="PROSITE-ProRule" id="PRU00203"/>
    </source>
</evidence>
<gene>
    <name evidence="14" type="ORF">BXYJ_LOCUS12558</name>
</gene>
<evidence type="ECO:0000256" key="11">
    <source>
        <dbReference type="ARBA" id="ARBA00048017"/>
    </source>
</evidence>
<evidence type="ECO:0000256" key="5">
    <source>
        <dbReference type="ARBA" id="ARBA00022771"/>
    </source>
</evidence>
<keyword evidence="4 12" id="KW-0479">Metal-binding</keyword>
<dbReference type="OrthoDB" id="899at2759"/>
<evidence type="ECO:0000256" key="3">
    <source>
        <dbReference type="ARBA" id="ARBA00022679"/>
    </source>
</evidence>
<evidence type="ECO:0000256" key="9">
    <source>
        <dbReference type="ARBA" id="ARBA00023163"/>
    </source>
</evidence>
<evidence type="ECO:0000256" key="8">
    <source>
        <dbReference type="ARBA" id="ARBA00023015"/>
    </source>
</evidence>
<evidence type="ECO:0000313" key="14">
    <source>
        <dbReference type="EMBL" id="CAD5232467.1"/>
    </source>
</evidence>
<dbReference type="PANTHER" id="PTHR13808:SF1">
    <property type="entry name" value="HISTONE ACETYLTRANSFERASE"/>
    <property type="match status" value="1"/>
</dbReference>
<keyword evidence="7" id="KW-0156">Chromatin regulator</keyword>
<evidence type="ECO:0000256" key="2">
    <source>
        <dbReference type="ARBA" id="ARBA00013184"/>
    </source>
</evidence>
<reference evidence="15" key="2">
    <citation type="submission" date="2020-08" db="EMBL/GenBank/DDBJ databases">
        <authorList>
            <person name="Kikuchi T."/>
        </authorList>
    </citation>
    <scope>NUCLEOTIDE SEQUENCE</scope>
    <source>
        <strain evidence="14">Ka4C1</strain>
    </source>
</reference>
<proteinExistence type="predicted"/>
<dbReference type="Proteomes" id="UP000095284">
    <property type="component" value="Unplaced"/>
</dbReference>
<comment type="subcellular location">
    <subcellularLocation>
        <location evidence="1">Nucleus</location>
    </subcellularLocation>
</comment>
<evidence type="ECO:0000313" key="17">
    <source>
        <dbReference type="Proteomes" id="UP000659654"/>
    </source>
</evidence>
<dbReference type="GO" id="GO:0005667">
    <property type="term" value="C:transcription regulator complex"/>
    <property type="evidence" value="ECO:0007669"/>
    <property type="project" value="TreeGrafter"/>
</dbReference>
<dbReference type="Pfam" id="PF02135">
    <property type="entry name" value="zf-TAZ"/>
    <property type="match status" value="1"/>
</dbReference>
<dbReference type="EC" id="2.3.1.48" evidence="2"/>
<keyword evidence="6 12" id="KW-0862">Zinc</keyword>
<evidence type="ECO:0000256" key="10">
    <source>
        <dbReference type="ARBA" id="ARBA00023242"/>
    </source>
</evidence>
<feature type="domain" description="TAZ-type" evidence="13">
    <location>
        <begin position="10"/>
        <end position="96"/>
    </location>
</feature>